<dbReference type="EMBL" id="CATQJA010001501">
    <property type="protein sequence ID" value="CAJ0567558.1"/>
    <property type="molecule type" value="Genomic_DNA"/>
</dbReference>
<feature type="compositionally biased region" description="Polar residues" evidence="4">
    <location>
        <begin position="379"/>
        <end position="388"/>
    </location>
</feature>
<keyword evidence="3" id="KW-0677">Repeat</keyword>
<comment type="subcellular location">
    <subcellularLocation>
        <location evidence="1">Cell membrane</location>
    </subcellularLocation>
</comment>
<keyword evidence="2" id="KW-1003">Cell membrane</keyword>
<keyword evidence="7" id="KW-1185">Reference proteome</keyword>
<dbReference type="GO" id="GO:0043495">
    <property type="term" value="F:protein-membrane adaptor activity"/>
    <property type="evidence" value="ECO:0007669"/>
    <property type="project" value="TreeGrafter"/>
</dbReference>
<dbReference type="CDD" id="cd06768">
    <property type="entry name" value="PDZ_NHERF-like"/>
    <property type="match status" value="2"/>
</dbReference>
<dbReference type="InterPro" id="IPR001478">
    <property type="entry name" value="PDZ"/>
</dbReference>
<evidence type="ECO:0000313" key="6">
    <source>
        <dbReference type="EMBL" id="CAJ0567558.1"/>
    </source>
</evidence>
<protein>
    <recommendedName>
        <fullName evidence="5">PDZ domain-containing protein</fullName>
    </recommendedName>
</protein>
<dbReference type="Proteomes" id="UP001177023">
    <property type="component" value="Unassembled WGS sequence"/>
</dbReference>
<organism evidence="6 7">
    <name type="scientific">Mesorhabditis spiculigera</name>
    <dbReference type="NCBI Taxonomy" id="96644"/>
    <lineage>
        <taxon>Eukaryota</taxon>
        <taxon>Metazoa</taxon>
        <taxon>Ecdysozoa</taxon>
        <taxon>Nematoda</taxon>
        <taxon>Chromadorea</taxon>
        <taxon>Rhabditida</taxon>
        <taxon>Rhabditina</taxon>
        <taxon>Rhabditomorpha</taxon>
        <taxon>Rhabditoidea</taxon>
        <taxon>Rhabditidae</taxon>
        <taxon>Mesorhabditinae</taxon>
        <taxon>Mesorhabditis</taxon>
    </lineage>
</organism>
<feature type="region of interest" description="Disordered" evidence="4">
    <location>
        <begin position="102"/>
        <end position="143"/>
    </location>
</feature>
<dbReference type="AlphaFoldDB" id="A0AA36CFQ0"/>
<feature type="compositionally biased region" description="Basic and acidic residues" evidence="4">
    <location>
        <begin position="134"/>
        <end position="143"/>
    </location>
</feature>
<evidence type="ECO:0000259" key="5">
    <source>
        <dbReference type="PROSITE" id="PS50106"/>
    </source>
</evidence>
<keyword evidence="2" id="KW-0472">Membrane</keyword>
<evidence type="ECO:0000313" key="7">
    <source>
        <dbReference type="Proteomes" id="UP001177023"/>
    </source>
</evidence>
<feature type="compositionally biased region" description="Pro residues" evidence="4">
    <location>
        <begin position="114"/>
        <end position="124"/>
    </location>
</feature>
<evidence type="ECO:0000256" key="4">
    <source>
        <dbReference type="SAM" id="MobiDB-lite"/>
    </source>
</evidence>
<sequence>MMDGPAPRLCTLTKEYPGQEYGYNLHAEKGKGQFVGVVDHGSIAEKSGLRTGDRILAVNGHSIIEENHTKVVTRIKSNPNECSLLVLDATAVEWYATRGLPLPTQPRSDSFSRPAPPNSSPPPGTWYAPTKTTTHHDGMKPRPRLCELQKSSPNDEFGFNLHAEKGRGHFIGTVDPGGIGDRAGLQTGQRIVGVNGELIYPSTQHKDVVTLIKRSPVHTQLLVASEDVDSWYKENREEYSFSYVEDFPAHRSHAPSTVIPPHETITEAEAETVARRMTQEVIASVYEEHPLPLPEAPPVRHDTIDSSRPSIGVVPEPLGDDILDAVFAAIPITTQATVTSTAVDTVPQHAVHVEPVEQHQHVVEEVTYNPPVITPPQTSPLSQNSSGYGHSDSSHNGAYTPYNPAPPTNGHHHQYNDGPPAIGKGALADPFNDIFNLNAKEARERLRNNRRNQRSAVDMSLEEKHRLIMNM</sequence>
<accession>A0AA36CFQ0</accession>
<dbReference type="Gene3D" id="2.30.42.10">
    <property type="match status" value="2"/>
</dbReference>
<feature type="domain" description="PDZ" evidence="5">
    <location>
        <begin position="9"/>
        <end position="90"/>
    </location>
</feature>
<gene>
    <name evidence="6" type="ORF">MSPICULIGERA_LOCUS6107</name>
</gene>
<evidence type="ECO:0000256" key="1">
    <source>
        <dbReference type="ARBA" id="ARBA00004236"/>
    </source>
</evidence>
<dbReference type="PANTHER" id="PTHR14191:SF3">
    <property type="entry name" value="NA(+)_H(+) EXCHANGE REGULATORY COFACTOR-LIKE PROTEIN NRFL-1"/>
    <property type="match status" value="1"/>
</dbReference>
<dbReference type="InterPro" id="IPR041489">
    <property type="entry name" value="PDZ_6"/>
</dbReference>
<dbReference type="SUPFAM" id="SSF50156">
    <property type="entry name" value="PDZ domain-like"/>
    <property type="match status" value="2"/>
</dbReference>
<dbReference type="PROSITE" id="PS50106">
    <property type="entry name" value="PDZ"/>
    <property type="match status" value="2"/>
</dbReference>
<dbReference type="Pfam" id="PF17820">
    <property type="entry name" value="PDZ_6"/>
    <property type="match status" value="1"/>
</dbReference>
<feature type="region of interest" description="Disordered" evidence="4">
    <location>
        <begin position="370"/>
        <end position="424"/>
    </location>
</feature>
<dbReference type="PANTHER" id="PTHR14191">
    <property type="entry name" value="PDZ DOMAIN CONTAINING PROTEIN"/>
    <property type="match status" value="1"/>
</dbReference>
<dbReference type="SMART" id="SM00228">
    <property type="entry name" value="PDZ"/>
    <property type="match status" value="2"/>
</dbReference>
<evidence type="ECO:0000256" key="3">
    <source>
        <dbReference type="ARBA" id="ARBA00022737"/>
    </source>
</evidence>
<proteinExistence type="predicted"/>
<dbReference type="Pfam" id="PF00595">
    <property type="entry name" value="PDZ"/>
    <property type="match status" value="1"/>
</dbReference>
<feature type="domain" description="PDZ" evidence="5">
    <location>
        <begin position="145"/>
        <end position="227"/>
    </location>
</feature>
<feature type="non-terminal residue" evidence="6">
    <location>
        <position position="1"/>
    </location>
</feature>
<dbReference type="GO" id="GO:0072659">
    <property type="term" value="P:protein localization to plasma membrane"/>
    <property type="evidence" value="ECO:0007669"/>
    <property type="project" value="TreeGrafter"/>
</dbReference>
<comment type="caution">
    <text evidence="6">The sequence shown here is derived from an EMBL/GenBank/DDBJ whole genome shotgun (WGS) entry which is preliminary data.</text>
</comment>
<evidence type="ECO:0000256" key="2">
    <source>
        <dbReference type="ARBA" id="ARBA00022475"/>
    </source>
</evidence>
<name>A0AA36CFQ0_9BILA</name>
<dbReference type="GO" id="GO:0016324">
    <property type="term" value="C:apical plasma membrane"/>
    <property type="evidence" value="ECO:0007669"/>
    <property type="project" value="TreeGrafter"/>
</dbReference>
<dbReference type="InterPro" id="IPR036034">
    <property type="entry name" value="PDZ_sf"/>
</dbReference>
<dbReference type="InterPro" id="IPR051067">
    <property type="entry name" value="NHER"/>
</dbReference>
<reference evidence="6" key="1">
    <citation type="submission" date="2023-06" db="EMBL/GenBank/DDBJ databases">
        <authorList>
            <person name="Delattre M."/>
        </authorList>
    </citation>
    <scope>NUCLEOTIDE SEQUENCE</scope>
    <source>
        <strain evidence="6">AF72</strain>
    </source>
</reference>